<dbReference type="CDD" id="cd00093">
    <property type="entry name" value="HTH_XRE"/>
    <property type="match status" value="1"/>
</dbReference>
<dbReference type="SUPFAM" id="SSF47413">
    <property type="entry name" value="lambda repressor-like DNA-binding domains"/>
    <property type="match status" value="1"/>
</dbReference>
<evidence type="ECO:0000313" key="2">
    <source>
        <dbReference type="EMBL" id="BAO44336.1"/>
    </source>
</evidence>
<dbReference type="OrthoDB" id="6386497at2"/>
<dbReference type="Proteomes" id="UP000031631">
    <property type="component" value="Chromosome"/>
</dbReference>
<reference evidence="2 3" key="1">
    <citation type="journal article" date="2014" name="PLoS ONE">
        <title>Physiological and genomic features of a novel sulfur-oxidizing gammaproteobacterium belonging to a previously uncultivated symbiotic lineage isolated from a hydrothermal vent.</title>
        <authorList>
            <person name="Nunoura T."/>
            <person name="Takaki Y."/>
            <person name="Kazama H."/>
            <person name="Kakuta J."/>
            <person name="Shimamura S."/>
            <person name="Makita H."/>
            <person name="Hirai M."/>
            <person name="Miyazaki M."/>
            <person name="Takai K."/>
        </authorList>
    </citation>
    <scope>NUCLEOTIDE SEQUENCE [LARGE SCALE GENOMIC DNA]</scope>
    <source>
        <strain evidence="2 3">Hiromi1</strain>
    </source>
</reference>
<dbReference type="PROSITE" id="PS50943">
    <property type="entry name" value="HTH_CROC1"/>
    <property type="match status" value="1"/>
</dbReference>
<organism evidence="2 3">
    <name type="scientific">Thiolapillus brandeum</name>
    <dbReference type="NCBI Taxonomy" id="1076588"/>
    <lineage>
        <taxon>Bacteria</taxon>
        <taxon>Pseudomonadati</taxon>
        <taxon>Pseudomonadota</taxon>
        <taxon>Gammaproteobacteria</taxon>
        <taxon>Chromatiales</taxon>
        <taxon>Sedimenticolaceae</taxon>
        <taxon>Thiolapillus</taxon>
    </lineage>
</organism>
<sequence>MPTAKLNDCIIHAILNDMRKLKLSESITDKLENLLTLAKAQGFSQKELAARAGISEVGLSQAKARGDLKVSTLEALANALDMTIEFKPRRSHDAAVTAIREGRFFELVREP</sequence>
<dbReference type="Gene3D" id="1.10.260.40">
    <property type="entry name" value="lambda repressor-like DNA-binding domains"/>
    <property type="match status" value="1"/>
</dbReference>
<dbReference type="InterPro" id="IPR010982">
    <property type="entry name" value="Lambda_DNA-bd_dom_sf"/>
</dbReference>
<dbReference type="InterPro" id="IPR001387">
    <property type="entry name" value="Cro/C1-type_HTH"/>
</dbReference>
<proteinExistence type="predicted"/>
<dbReference type="AlphaFoldDB" id="A0A7U6GIM8"/>
<dbReference type="Pfam" id="PF01381">
    <property type="entry name" value="HTH_3"/>
    <property type="match status" value="1"/>
</dbReference>
<keyword evidence="3" id="KW-1185">Reference proteome</keyword>
<dbReference type="GO" id="GO:0003677">
    <property type="term" value="F:DNA binding"/>
    <property type="evidence" value="ECO:0007669"/>
    <property type="project" value="InterPro"/>
</dbReference>
<evidence type="ECO:0000313" key="3">
    <source>
        <dbReference type="Proteomes" id="UP000031631"/>
    </source>
</evidence>
<feature type="domain" description="HTH cro/C1-type" evidence="1">
    <location>
        <begin position="34"/>
        <end position="87"/>
    </location>
</feature>
<evidence type="ECO:0000259" key="1">
    <source>
        <dbReference type="PROSITE" id="PS50943"/>
    </source>
</evidence>
<protein>
    <submittedName>
        <fullName evidence="2">Transcriptional regulator, XRE family</fullName>
    </submittedName>
</protein>
<dbReference type="EMBL" id="AP012273">
    <property type="protein sequence ID" value="BAO44336.1"/>
    <property type="molecule type" value="Genomic_DNA"/>
</dbReference>
<gene>
    <name evidence="2" type="ORF">TBH_C1413</name>
</gene>
<name>A0A7U6GIM8_9GAMM</name>
<dbReference type="SMART" id="SM00530">
    <property type="entry name" value="HTH_XRE"/>
    <property type="match status" value="1"/>
</dbReference>
<accession>A0A7U6GIM8</accession>
<dbReference type="KEGG" id="tbn:TBH_C1413"/>